<feature type="transmembrane region" description="Helical" evidence="6">
    <location>
        <begin position="440"/>
        <end position="459"/>
    </location>
</feature>
<protein>
    <submittedName>
        <fullName evidence="7">APC family permease</fullName>
    </submittedName>
</protein>
<feature type="transmembrane region" description="Helical" evidence="6">
    <location>
        <begin position="412"/>
        <end position="434"/>
    </location>
</feature>
<name>A0ABX2NQB7_9BURK</name>
<keyword evidence="3 6" id="KW-0812">Transmembrane</keyword>
<keyword evidence="8" id="KW-1185">Reference proteome</keyword>
<feature type="transmembrane region" description="Helical" evidence="6">
    <location>
        <begin position="180"/>
        <end position="208"/>
    </location>
</feature>
<dbReference type="Pfam" id="PF13520">
    <property type="entry name" value="AA_permease_2"/>
    <property type="match status" value="1"/>
</dbReference>
<evidence type="ECO:0000256" key="5">
    <source>
        <dbReference type="ARBA" id="ARBA00023136"/>
    </source>
</evidence>
<comment type="subcellular location">
    <subcellularLocation>
        <location evidence="1">Cell membrane</location>
        <topology evidence="1">Multi-pass membrane protein</topology>
    </subcellularLocation>
</comment>
<evidence type="ECO:0000256" key="3">
    <source>
        <dbReference type="ARBA" id="ARBA00022692"/>
    </source>
</evidence>
<feature type="transmembrane region" description="Helical" evidence="6">
    <location>
        <begin position="214"/>
        <end position="233"/>
    </location>
</feature>
<dbReference type="EMBL" id="VOMC01000025">
    <property type="protein sequence ID" value="NVI06634.1"/>
    <property type="molecule type" value="Genomic_DNA"/>
</dbReference>
<keyword evidence="2" id="KW-1003">Cell membrane</keyword>
<keyword evidence="4 6" id="KW-1133">Transmembrane helix</keyword>
<proteinExistence type="predicted"/>
<feature type="transmembrane region" description="Helical" evidence="6">
    <location>
        <begin position="363"/>
        <end position="388"/>
    </location>
</feature>
<comment type="caution">
    <text evidence="7">The sequence shown here is derived from an EMBL/GenBank/DDBJ whole genome shotgun (WGS) entry which is preliminary data.</text>
</comment>
<evidence type="ECO:0000256" key="2">
    <source>
        <dbReference type="ARBA" id="ARBA00022475"/>
    </source>
</evidence>
<dbReference type="Gene3D" id="1.20.1740.10">
    <property type="entry name" value="Amino acid/polyamine transporter I"/>
    <property type="match status" value="1"/>
</dbReference>
<dbReference type="Proteomes" id="UP000821598">
    <property type="component" value="Unassembled WGS sequence"/>
</dbReference>
<feature type="transmembrane region" description="Helical" evidence="6">
    <location>
        <begin position="245"/>
        <end position="263"/>
    </location>
</feature>
<sequence length="521" mass="56190">MHSGGTCGAAIDDSLTRRVVTENLPLCFQPIRAWRRYVQRMLRPLTADSQMPPAHGVFRLRATSSMNMTVLVTAIDLDLHRVTAQETAKEKEVPELRRQISLFGGTALAVGMVVGSGVFGLPGLALQLGSPQIAAFGWLACAIACLPLLWVFAILGTRYASAAGVSRYAEAALGRRAESAVTAVLCGTFPLTVPAQSMIGASYALVAFGLDKSAHVPICISILLVAITFNLFGIRKAALVNKLSLALIIAAVLVLCVTRHADLRTGMLLWTRPDWTGVKPSQVWRVSALLFWAFIGWENVSFGLEEFQQPQRTIKLVYLASFLVVVVLYSLLAGTVNGASSNQSSVNAAEGIAHLVPLRWQSAFALVTVVIIQATANAWVFAASRLFYAASRNRLLPGVFARLDGQGTPRNAVLLVAASFAAVLAGVTALHIQIPDLLTVANQNFLVLYLICIFACWKIERGAQRWLLTPLAFLSCGFLMADSNYKILYPIALLALGILSQLVREKRPLAGLAETASPPRL</sequence>
<dbReference type="InterPro" id="IPR002293">
    <property type="entry name" value="AA/rel_permease1"/>
</dbReference>
<feature type="transmembrane region" description="Helical" evidence="6">
    <location>
        <begin position="283"/>
        <end position="304"/>
    </location>
</feature>
<keyword evidence="5 6" id="KW-0472">Membrane</keyword>
<reference evidence="7 8" key="1">
    <citation type="submission" date="2019-08" db="EMBL/GenBank/DDBJ databases">
        <title>Paraburkholderia simonii sp. nov. and P. youngii sp. nov. Brazilian and Mexican Mimosa-associated rhizobia.</title>
        <authorList>
            <person name="Mavima L."/>
            <person name="Beukes C.W."/>
            <person name="Palmer M."/>
            <person name="De Meyer S.E."/>
            <person name="James E.K."/>
            <person name="Maluk M."/>
            <person name="Avontuur J.R."/>
            <person name="Chan W.Y."/>
            <person name="Venter S.N."/>
            <person name="Steenkamp E.T."/>
        </authorList>
    </citation>
    <scope>NUCLEOTIDE SEQUENCE [LARGE SCALE GENOMIC DNA]</scope>
    <source>
        <strain evidence="7 8">JPY454</strain>
    </source>
</reference>
<evidence type="ECO:0000256" key="4">
    <source>
        <dbReference type="ARBA" id="ARBA00022989"/>
    </source>
</evidence>
<dbReference type="PANTHER" id="PTHR42770">
    <property type="entry name" value="AMINO ACID TRANSPORTER-RELATED"/>
    <property type="match status" value="1"/>
</dbReference>
<dbReference type="InterPro" id="IPR050367">
    <property type="entry name" value="APC_superfamily"/>
</dbReference>
<gene>
    <name evidence="7" type="ORF">FSB64_23265</name>
</gene>
<evidence type="ECO:0000256" key="1">
    <source>
        <dbReference type="ARBA" id="ARBA00004651"/>
    </source>
</evidence>
<feature type="transmembrane region" description="Helical" evidence="6">
    <location>
        <begin position="316"/>
        <end position="336"/>
    </location>
</feature>
<evidence type="ECO:0000313" key="8">
    <source>
        <dbReference type="Proteomes" id="UP000821598"/>
    </source>
</evidence>
<organism evidence="7 8">
    <name type="scientific">Paraburkholderia youngii</name>
    <dbReference type="NCBI Taxonomy" id="2782701"/>
    <lineage>
        <taxon>Bacteria</taxon>
        <taxon>Pseudomonadati</taxon>
        <taxon>Pseudomonadota</taxon>
        <taxon>Betaproteobacteria</taxon>
        <taxon>Burkholderiales</taxon>
        <taxon>Burkholderiaceae</taxon>
        <taxon>Paraburkholderia</taxon>
    </lineage>
</organism>
<accession>A0ABX2NQB7</accession>
<feature type="transmembrane region" description="Helical" evidence="6">
    <location>
        <begin position="133"/>
        <end position="159"/>
    </location>
</feature>
<dbReference type="PANTHER" id="PTHR42770:SF13">
    <property type="entry name" value="L-METHIONINE_BRANCHED-CHAIN AMINO ACID EXPORTER YJEH"/>
    <property type="match status" value="1"/>
</dbReference>
<evidence type="ECO:0000313" key="7">
    <source>
        <dbReference type="EMBL" id="NVI06634.1"/>
    </source>
</evidence>
<evidence type="ECO:0000256" key="6">
    <source>
        <dbReference type="SAM" id="Phobius"/>
    </source>
</evidence>
<feature type="transmembrane region" description="Helical" evidence="6">
    <location>
        <begin position="100"/>
        <end position="121"/>
    </location>
</feature>